<dbReference type="PANTHER" id="PTHR34269:SF11">
    <property type="entry name" value="B3 DOMAIN PROTEIN"/>
    <property type="match status" value="1"/>
</dbReference>
<dbReference type="EMBL" id="CM031835">
    <property type="protein sequence ID" value="KAG6688613.1"/>
    <property type="molecule type" value="Genomic_DNA"/>
</dbReference>
<protein>
    <recommendedName>
        <fullName evidence="3">B3 domain-containing protein</fullName>
    </recommendedName>
</protein>
<gene>
    <name evidence="1" type="ORF">I3842_11G133600</name>
</gene>
<proteinExistence type="predicted"/>
<dbReference type="CDD" id="cd10017">
    <property type="entry name" value="B3_DNA"/>
    <property type="match status" value="1"/>
</dbReference>
<organism evidence="1 2">
    <name type="scientific">Carya illinoinensis</name>
    <name type="common">Pecan</name>
    <dbReference type="NCBI Taxonomy" id="32201"/>
    <lineage>
        <taxon>Eukaryota</taxon>
        <taxon>Viridiplantae</taxon>
        <taxon>Streptophyta</taxon>
        <taxon>Embryophyta</taxon>
        <taxon>Tracheophyta</taxon>
        <taxon>Spermatophyta</taxon>
        <taxon>Magnoliopsida</taxon>
        <taxon>eudicotyledons</taxon>
        <taxon>Gunneridae</taxon>
        <taxon>Pentapetalae</taxon>
        <taxon>rosids</taxon>
        <taxon>fabids</taxon>
        <taxon>Fagales</taxon>
        <taxon>Juglandaceae</taxon>
        <taxon>Carya</taxon>
    </lineage>
</organism>
<dbReference type="GO" id="GO:0003677">
    <property type="term" value="F:DNA binding"/>
    <property type="evidence" value="ECO:0007669"/>
    <property type="project" value="InterPro"/>
</dbReference>
<dbReference type="InterPro" id="IPR051442">
    <property type="entry name" value="B3_domain"/>
</dbReference>
<evidence type="ECO:0008006" key="3">
    <source>
        <dbReference type="Google" id="ProtNLM"/>
    </source>
</evidence>
<evidence type="ECO:0000313" key="1">
    <source>
        <dbReference type="EMBL" id="KAG6688613.1"/>
    </source>
</evidence>
<dbReference type="Proteomes" id="UP000811246">
    <property type="component" value="Chromosome 11"/>
</dbReference>
<comment type="caution">
    <text evidence="1">The sequence shown here is derived from an EMBL/GenBank/DDBJ whole genome shotgun (WGS) entry which is preliminary data.</text>
</comment>
<dbReference type="PANTHER" id="PTHR34269">
    <property type="entry name" value="TRANSCRIPTION FACTOR B3-DOMAIN FAMILY-RELATED"/>
    <property type="match status" value="1"/>
</dbReference>
<dbReference type="AlphaFoldDB" id="A0A922J0L4"/>
<name>A0A922J0L4_CARIL</name>
<reference evidence="1" key="1">
    <citation type="submission" date="2021-01" db="EMBL/GenBank/DDBJ databases">
        <authorList>
            <person name="Lovell J.T."/>
            <person name="Bentley N."/>
            <person name="Bhattarai G."/>
            <person name="Jenkins J.W."/>
            <person name="Sreedasyam A."/>
            <person name="Alarcon Y."/>
            <person name="Bock C."/>
            <person name="Boston L."/>
            <person name="Carlson J."/>
            <person name="Cervantes K."/>
            <person name="Clermont K."/>
            <person name="Krom N."/>
            <person name="Kubenka K."/>
            <person name="Mamidi S."/>
            <person name="Mattison C."/>
            <person name="Monteros M."/>
            <person name="Pisani C."/>
            <person name="Plott C."/>
            <person name="Rajasekar S."/>
            <person name="Rhein H.S."/>
            <person name="Rohla C."/>
            <person name="Song M."/>
            <person name="Hilaire R.S."/>
            <person name="Shu S."/>
            <person name="Wells L."/>
            <person name="Wang X."/>
            <person name="Webber J."/>
            <person name="Heerema R.J."/>
            <person name="Klein P."/>
            <person name="Conner P."/>
            <person name="Grauke L."/>
            <person name="Grimwood J."/>
            <person name="Schmutz J."/>
            <person name="Randall J.J."/>
        </authorList>
    </citation>
    <scope>NUCLEOTIDE SEQUENCE</scope>
    <source>
        <tissue evidence="1">Leaf</tissue>
    </source>
</reference>
<dbReference type="InterPro" id="IPR003340">
    <property type="entry name" value="B3_DNA-bd"/>
</dbReference>
<sequence>MERSSPKFSCRSCSNIGLLSSRLLRGDDRLGLCCKLKTLSATMAVKPHDQDSHHNSEHVLDHMKDAVCTESTVSCGFQSKAASMESKLSYGIDPKAVSTELTLSCGPVQIEAKKRKALEARNSLHRVTFARIHELLFTEDPDHEGVSTEMKLFKESWIDPEKTETLENTREDQGISRRLKLFNESALIDSKNSETVENKHVGGVSTTLKLFDETWNYTDPKKSETVLKNTFINPKEDGPVSDNSGATVSTASNSINAVTARSRSVRLDKDLHAETTPTAMEDPWKIKKALTESDLGNLSRLLLKTTWVRHHVLPFLDTDIIREVESDQGKRVNVWDQDSQSAHELVLKKWKTCKSYVLINKWHKDFVNRRKLKKGDVIGLYWDPFNSIFHFSVLKRADLVADHHHQPNLLTGCLLDKI</sequence>
<accession>A0A922J0L4</accession>
<evidence type="ECO:0000313" key="2">
    <source>
        <dbReference type="Proteomes" id="UP000811246"/>
    </source>
</evidence>